<feature type="region of interest" description="Disordered" evidence="1">
    <location>
        <begin position="68"/>
        <end position="142"/>
    </location>
</feature>
<protein>
    <submittedName>
        <fullName evidence="2">Uncharacterized protein</fullName>
    </submittedName>
</protein>
<dbReference type="Proteomes" id="UP000041254">
    <property type="component" value="Unassembled WGS sequence"/>
</dbReference>
<feature type="compositionally biased region" description="Low complexity" evidence="1">
    <location>
        <begin position="68"/>
        <end position="83"/>
    </location>
</feature>
<name>A0A0G4GJS4_VITBC</name>
<evidence type="ECO:0000256" key="1">
    <source>
        <dbReference type="SAM" id="MobiDB-lite"/>
    </source>
</evidence>
<keyword evidence="3" id="KW-1185">Reference proteome</keyword>
<dbReference type="EMBL" id="CDMY01000688">
    <property type="protein sequence ID" value="CEM30137.1"/>
    <property type="molecule type" value="Genomic_DNA"/>
</dbReference>
<dbReference type="AlphaFoldDB" id="A0A0G4GJS4"/>
<dbReference type="VEuPathDB" id="CryptoDB:Vbra_18023"/>
<accession>A0A0G4GJS4</accession>
<organism evidence="2 3">
    <name type="scientific">Vitrella brassicaformis (strain CCMP3155)</name>
    <dbReference type="NCBI Taxonomy" id="1169540"/>
    <lineage>
        <taxon>Eukaryota</taxon>
        <taxon>Sar</taxon>
        <taxon>Alveolata</taxon>
        <taxon>Colpodellida</taxon>
        <taxon>Vitrellaceae</taxon>
        <taxon>Vitrella</taxon>
    </lineage>
</organism>
<evidence type="ECO:0000313" key="2">
    <source>
        <dbReference type="EMBL" id="CEM30137.1"/>
    </source>
</evidence>
<gene>
    <name evidence="2" type="ORF">Vbra_18023</name>
</gene>
<dbReference type="InParanoid" id="A0A0G4GJS4"/>
<proteinExistence type="predicted"/>
<evidence type="ECO:0000313" key="3">
    <source>
        <dbReference type="Proteomes" id="UP000041254"/>
    </source>
</evidence>
<reference evidence="2 3" key="1">
    <citation type="submission" date="2014-11" db="EMBL/GenBank/DDBJ databases">
        <authorList>
            <person name="Zhu J."/>
            <person name="Qi W."/>
            <person name="Song R."/>
        </authorList>
    </citation>
    <scope>NUCLEOTIDE SEQUENCE [LARGE SCALE GENOMIC DNA]</scope>
</reference>
<sequence length="142" mass="15473">MELFAGFPDPARPPSVLHWEHFKTEAKKMLHLTDEAFENLHIGALLDRTAAVVQWGQAITQQQVDLTGGAAAAASGPVSGPPRSKAPPILVRPPPPKHPFEIEKYTPWMLGQRESSRAPLKQRPGEAGLETLETPPMPIPPP</sequence>